<reference evidence="7 8" key="1">
    <citation type="submission" date="2016-03" db="EMBL/GenBank/DDBJ databases">
        <title>Microsymbionts genomes from the relict species Vavilovia formosa (Stev.) Fed.</title>
        <authorList>
            <person name="Kopat V."/>
            <person name="Chirak E."/>
            <person name="Kimeklis A."/>
            <person name="Andronov E."/>
        </authorList>
    </citation>
    <scope>NUCLEOTIDE SEQUENCE [LARGE SCALE GENOMIC DNA]</scope>
    <source>
        <strain evidence="7 8">Vaf07</strain>
    </source>
</reference>
<feature type="domain" description="HTH lysR-type" evidence="6">
    <location>
        <begin position="1"/>
        <end position="58"/>
    </location>
</feature>
<sequence>MDWDLCRTFNAVVDAGSYLGASRQLRTSHPTVSREVAALEKQLGTKLFVRSDEGLVLTARGRRFHENTKAMAEAALKAEAVAGASGQSARGVVKVSIGPTLANFWLMPHIGAFIRQHPHVEIQLVTHPFPVSVRKREADIVLRLYQTGDENLTGRKIAKLGVGFYASRDYAARCLLPEQRAAWKDHTVIGFADKSSNSELGRWSDHVTKDATVAIRCSSQADMLAAVRAGIGICVLSCIVGDAHADLIRVAPQKLTSLSDIWLLAHPDLTDQPPVRAVLEFITACARDDRALLRGR</sequence>
<dbReference type="AlphaFoldDB" id="A0A163XRG2"/>
<evidence type="ECO:0000313" key="7">
    <source>
        <dbReference type="EMBL" id="KZD21260.1"/>
    </source>
</evidence>
<evidence type="ECO:0000256" key="4">
    <source>
        <dbReference type="ARBA" id="ARBA00023125"/>
    </source>
</evidence>
<dbReference type="InterPro" id="IPR058163">
    <property type="entry name" value="LysR-type_TF_proteobact-type"/>
</dbReference>
<dbReference type="Gene3D" id="1.10.10.10">
    <property type="entry name" value="Winged helix-like DNA-binding domain superfamily/Winged helix DNA-binding domain"/>
    <property type="match status" value="1"/>
</dbReference>
<dbReference type="GO" id="GO:0003700">
    <property type="term" value="F:DNA-binding transcription factor activity"/>
    <property type="evidence" value="ECO:0007669"/>
    <property type="project" value="InterPro"/>
</dbReference>
<dbReference type="RefSeq" id="WP_068737380.1">
    <property type="nucleotide sequence ID" value="NZ_LVYV01000053.1"/>
</dbReference>
<dbReference type="GO" id="GO:0043565">
    <property type="term" value="F:sequence-specific DNA binding"/>
    <property type="evidence" value="ECO:0007669"/>
    <property type="project" value="TreeGrafter"/>
</dbReference>
<comment type="similarity">
    <text evidence="2">Belongs to the LysR transcriptional regulatory family.</text>
</comment>
<dbReference type="Pfam" id="PF03466">
    <property type="entry name" value="LysR_substrate"/>
    <property type="match status" value="1"/>
</dbReference>
<dbReference type="OrthoDB" id="9796526at2"/>
<dbReference type="PANTHER" id="PTHR30537">
    <property type="entry name" value="HTH-TYPE TRANSCRIPTIONAL REGULATOR"/>
    <property type="match status" value="1"/>
</dbReference>
<dbReference type="Gene3D" id="3.40.190.290">
    <property type="match status" value="1"/>
</dbReference>
<dbReference type="InterPro" id="IPR000847">
    <property type="entry name" value="LysR_HTH_N"/>
</dbReference>
<comment type="function">
    <text evidence="1">NodD regulates the expression of the nodABCFE genes which encode other nodulation proteins. NodD is also a negative regulator of its own expression. Binds flavonoids as inducers.</text>
</comment>
<dbReference type="Pfam" id="PF00126">
    <property type="entry name" value="HTH_1"/>
    <property type="match status" value="1"/>
</dbReference>
<dbReference type="SUPFAM" id="SSF53850">
    <property type="entry name" value="Periplasmic binding protein-like II"/>
    <property type="match status" value="1"/>
</dbReference>
<protein>
    <submittedName>
        <fullName evidence="7">LysR family transcriptional regulator</fullName>
    </submittedName>
</protein>
<evidence type="ECO:0000259" key="6">
    <source>
        <dbReference type="PROSITE" id="PS50931"/>
    </source>
</evidence>
<proteinExistence type="inferred from homology"/>
<dbReference type="InterPro" id="IPR036390">
    <property type="entry name" value="WH_DNA-bd_sf"/>
</dbReference>
<evidence type="ECO:0000256" key="3">
    <source>
        <dbReference type="ARBA" id="ARBA00023015"/>
    </source>
</evidence>
<keyword evidence="3" id="KW-0805">Transcription regulation</keyword>
<gene>
    <name evidence="7" type="ORF">A4A58_15945</name>
</gene>
<organism evidence="7 8">
    <name type="scientific">Tardiphaga robiniae</name>
    <dbReference type="NCBI Taxonomy" id="943830"/>
    <lineage>
        <taxon>Bacteria</taxon>
        <taxon>Pseudomonadati</taxon>
        <taxon>Pseudomonadota</taxon>
        <taxon>Alphaproteobacteria</taxon>
        <taxon>Hyphomicrobiales</taxon>
        <taxon>Nitrobacteraceae</taxon>
        <taxon>Tardiphaga</taxon>
    </lineage>
</organism>
<dbReference type="PROSITE" id="PS50931">
    <property type="entry name" value="HTH_LYSR"/>
    <property type="match status" value="1"/>
</dbReference>
<evidence type="ECO:0000313" key="8">
    <source>
        <dbReference type="Proteomes" id="UP000076574"/>
    </source>
</evidence>
<accession>A0A163XRG2</accession>
<dbReference type="Proteomes" id="UP000076574">
    <property type="component" value="Unassembled WGS sequence"/>
</dbReference>
<keyword evidence="5" id="KW-0804">Transcription</keyword>
<dbReference type="InterPro" id="IPR036388">
    <property type="entry name" value="WH-like_DNA-bd_sf"/>
</dbReference>
<dbReference type="SUPFAM" id="SSF46785">
    <property type="entry name" value="Winged helix' DNA-binding domain"/>
    <property type="match status" value="1"/>
</dbReference>
<dbReference type="InterPro" id="IPR005119">
    <property type="entry name" value="LysR_subst-bd"/>
</dbReference>
<dbReference type="STRING" id="943830.A4A58_15945"/>
<name>A0A163XRG2_9BRAD</name>
<keyword evidence="4" id="KW-0238">DNA-binding</keyword>
<comment type="caution">
    <text evidence="7">The sequence shown here is derived from an EMBL/GenBank/DDBJ whole genome shotgun (WGS) entry which is preliminary data.</text>
</comment>
<evidence type="ECO:0000256" key="5">
    <source>
        <dbReference type="ARBA" id="ARBA00023163"/>
    </source>
</evidence>
<dbReference type="PANTHER" id="PTHR30537:SF3">
    <property type="entry name" value="TRANSCRIPTIONAL REGULATORY PROTEIN"/>
    <property type="match status" value="1"/>
</dbReference>
<dbReference type="EMBL" id="LVYV01000053">
    <property type="protein sequence ID" value="KZD21260.1"/>
    <property type="molecule type" value="Genomic_DNA"/>
</dbReference>
<dbReference type="GO" id="GO:0006351">
    <property type="term" value="P:DNA-templated transcription"/>
    <property type="evidence" value="ECO:0007669"/>
    <property type="project" value="TreeGrafter"/>
</dbReference>
<evidence type="ECO:0000256" key="2">
    <source>
        <dbReference type="ARBA" id="ARBA00009437"/>
    </source>
</evidence>
<evidence type="ECO:0000256" key="1">
    <source>
        <dbReference type="ARBA" id="ARBA00003502"/>
    </source>
</evidence>
<keyword evidence="8" id="KW-1185">Reference proteome</keyword>